<feature type="compositionally biased region" description="Basic and acidic residues" evidence="1">
    <location>
        <begin position="9"/>
        <end position="36"/>
    </location>
</feature>
<reference evidence="2" key="1">
    <citation type="journal article" date="2019" name="Sci. Rep.">
        <title>Draft genome of Tanacetum cinerariifolium, the natural source of mosquito coil.</title>
        <authorList>
            <person name="Yamashiro T."/>
            <person name="Shiraishi A."/>
            <person name="Satake H."/>
            <person name="Nakayama K."/>
        </authorList>
    </citation>
    <scope>NUCLEOTIDE SEQUENCE</scope>
</reference>
<protein>
    <submittedName>
        <fullName evidence="2">Retrotransposon Orf1</fullName>
    </submittedName>
</protein>
<dbReference type="AlphaFoldDB" id="A0A699GW71"/>
<evidence type="ECO:0000256" key="1">
    <source>
        <dbReference type="SAM" id="MobiDB-lite"/>
    </source>
</evidence>
<organism evidence="2">
    <name type="scientific">Tanacetum cinerariifolium</name>
    <name type="common">Dalmatian daisy</name>
    <name type="synonym">Chrysanthemum cinerariifolium</name>
    <dbReference type="NCBI Taxonomy" id="118510"/>
    <lineage>
        <taxon>Eukaryota</taxon>
        <taxon>Viridiplantae</taxon>
        <taxon>Streptophyta</taxon>
        <taxon>Embryophyta</taxon>
        <taxon>Tracheophyta</taxon>
        <taxon>Spermatophyta</taxon>
        <taxon>Magnoliopsida</taxon>
        <taxon>eudicotyledons</taxon>
        <taxon>Gunneridae</taxon>
        <taxon>Pentapetalae</taxon>
        <taxon>asterids</taxon>
        <taxon>campanulids</taxon>
        <taxon>Asterales</taxon>
        <taxon>Asteraceae</taxon>
        <taxon>Asteroideae</taxon>
        <taxon>Anthemideae</taxon>
        <taxon>Anthemidinae</taxon>
        <taxon>Tanacetum</taxon>
    </lineage>
</organism>
<dbReference type="EMBL" id="BKCJ010061775">
    <property type="protein sequence ID" value="GEW51789.1"/>
    <property type="molecule type" value="Genomic_DNA"/>
</dbReference>
<evidence type="ECO:0000313" key="2">
    <source>
        <dbReference type="EMBL" id="GEW51789.1"/>
    </source>
</evidence>
<sequence length="317" mass="36242">MCSKQLNKSHNEQPQDHDTTIEECKASKEGKEEKGYLENINTNPPSSPDPLISFITEKAYQLNSFLESLNLVPRSSDVKFFCTKENDGDVMFIEIIKKCDDSYEEELGEDESTVTGGLEVEYFDIFPTRSELTYHKYLMCGPILSLFLRNPIIVEGCPSNLKIPCNKDMKDPKGIRRIRNFTGRIKGMHIFIGNFTYVLGFMIVEDISSIKNPRLSQVVLGKPFMEISNMTHDLSLGAVKFTNGSNEIAYKKPYKIEQYNSLSNMEKEHTKLDYLRNEDDKTRVVEYVMGKILGFYKECLELGHKYLTALKDEGGVT</sequence>
<comment type="caution">
    <text evidence="2">The sequence shown here is derived from an EMBL/GenBank/DDBJ whole genome shotgun (WGS) entry which is preliminary data.</text>
</comment>
<gene>
    <name evidence="2" type="ORF">Tci_223765</name>
</gene>
<feature type="region of interest" description="Disordered" evidence="1">
    <location>
        <begin position="1"/>
        <end position="48"/>
    </location>
</feature>
<proteinExistence type="predicted"/>
<name>A0A699GW71_TANCI</name>
<accession>A0A699GW71</accession>